<evidence type="ECO:0000256" key="2">
    <source>
        <dbReference type="ARBA" id="ARBA00004496"/>
    </source>
</evidence>
<feature type="region of interest" description="Disordered" evidence="21">
    <location>
        <begin position="1438"/>
        <end position="1476"/>
    </location>
</feature>
<feature type="domain" description="Phorbol-ester/DAG-type" evidence="24">
    <location>
        <begin position="1374"/>
        <end position="1425"/>
    </location>
</feature>
<dbReference type="SUPFAM" id="SSF54495">
    <property type="entry name" value="UBC-like"/>
    <property type="match status" value="1"/>
</dbReference>
<keyword evidence="5" id="KW-0597">Phosphoprotein</keyword>
<evidence type="ECO:0000259" key="23">
    <source>
        <dbReference type="PROSITE" id="PS50011"/>
    </source>
</evidence>
<feature type="region of interest" description="Disordered" evidence="21">
    <location>
        <begin position="611"/>
        <end position="630"/>
    </location>
</feature>
<feature type="compositionally biased region" description="Basic and acidic residues" evidence="21">
    <location>
        <begin position="613"/>
        <end position="630"/>
    </location>
</feature>
<evidence type="ECO:0000256" key="18">
    <source>
        <dbReference type="PROSITE-ProRule" id="PRU10133"/>
    </source>
</evidence>
<evidence type="ECO:0000313" key="27">
    <source>
        <dbReference type="EMBL" id="CAI8026659.1"/>
    </source>
</evidence>
<dbReference type="InterPro" id="IPR008271">
    <property type="entry name" value="Ser/Thr_kinase_AS"/>
</dbReference>
<dbReference type="PROSITE" id="PS00183">
    <property type="entry name" value="UBC_1"/>
    <property type="match status" value="1"/>
</dbReference>
<feature type="compositionally biased region" description="Polar residues" evidence="21">
    <location>
        <begin position="1251"/>
        <end position="1268"/>
    </location>
</feature>
<dbReference type="FunFam" id="3.10.110.10:FF:000018">
    <property type="entry name" value="Ubiquitin-conjugating enzyme E2 G1"/>
    <property type="match status" value="1"/>
</dbReference>
<dbReference type="PROSITE" id="PS50081">
    <property type="entry name" value="ZF_DAG_PE_2"/>
    <property type="match status" value="1"/>
</dbReference>
<dbReference type="GO" id="GO:0005737">
    <property type="term" value="C:cytoplasm"/>
    <property type="evidence" value="ECO:0007669"/>
    <property type="project" value="UniProtKB-SubCell"/>
</dbReference>
<evidence type="ECO:0000256" key="19">
    <source>
        <dbReference type="PROSITE-ProRule" id="PRU10141"/>
    </source>
</evidence>
<dbReference type="InterPro" id="IPR002219">
    <property type="entry name" value="PKC_DAG/PE"/>
</dbReference>
<keyword evidence="11" id="KW-0833">Ubl conjugation pathway</keyword>
<gene>
    <name evidence="27" type="ORF">GBAR_LOCUS15301</name>
</gene>
<dbReference type="SMART" id="SM00109">
    <property type="entry name" value="C1"/>
    <property type="match status" value="1"/>
</dbReference>
<evidence type="ECO:0000256" key="1">
    <source>
        <dbReference type="ARBA" id="ARBA00001946"/>
    </source>
</evidence>
<reference evidence="27" key="1">
    <citation type="submission" date="2023-03" db="EMBL/GenBank/DDBJ databases">
        <authorList>
            <person name="Steffen K."/>
            <person name="Cardenas P."/>
        </authorList>
    </citation>
    <scope>NUCLEOTIDE SEQUENCE</scope>
</reference>
<dbReference type="Proteomes" id="UP001174909">
    <property type="component" value="Unassembled WGS sequence"/>
</dbReference>
<evidence type="ECO:0000256" key="17">
    <source>
        <dbReference type="ARBA" id="ARBA00053162"/>
    </source>
</evidence>
<comment type="catalytic activity">
    <reaction evidence="15">
        <text>L-threonyl-[protein] + ATP = O-phospho-L-threonyl-[protein] + ADP + H(+)</text>
        <dbReference type="Rhea" id="RHEA:46608"/>
        <dbReference type="Rhea" id="RHEA-COMP:11060"/>
        <dbReference type="Rhea" id="RHEA-COMP:11605"/>
        <dbReference type="ChEBI" id="CHEBI:15378"/>
        <dbReference type="ChEBI" id="CHEBI:30013"/>
        <dbReference type="ChEBI" id="CHEBI:30616"/>
        <dbReference type="ChEBI" id="CHEBI:61977"/>
        <dbReference type="ChEBI" id="CHEBI:456216"/>
        <dbReference type="EC" id="2.7.11.1"/>
    </reaction>
</comment>
<feature type="domain" description="PH" evidence="22">
    <location>
        <begin position="1473"/>
        <end position="1591"/>
    </location>
</feature>
<feature type="region of interest" description="Disordered" evidence="21">
    <location>
        <begin position="1216"/>
        <end position="1317"/>
    </location>
</feature>
<proteinExistence type="predicted"/>
<dbReference type="GO" id="GO:0004674">
    <property type="term" value="F:protein serine/threonine kinase activity"/>
    <property type="evidence" value="ECO:0007669"/>
    <property type="project" value="UniProtKB-KW"/>
</dbReference>
<evidence type="ECO:0000256" key="6">
    <source>
        <dbReference type="ARBA" id="ARBA00022679"/>
    </source>
</evidence>
<dbReference type="SMART" id="SM00220">
    <property type="entry name" value="S_TKc"/>
    <property type="match status" value="1"/>
</dbReference>
<dbReference type="InterPro" id="IPR000608">
    <property type="entry name" value="UBC"/>
</dbReference>
<organism evidence="27 28">
    <name type="scientific">Geodia barretti</name>
    <name type="common">Barrett's horny sponge</name>
    <dbReference type="NCBI Taxonomy" id="519541"/>
    <lineage>
        <taxon>Eukaryota</taxon>
        <taxon>Metazoa</taxon>
        <taxon>Porifera</taxon>
        <taxon>Demospongiae</taxon>
        <taxon>Heteroscleromorpha</taxon>
        <taxon>Tetractinellida</taxon>
        <taxon>Astrophorina</taxon>
        <taxon>Geodiidae</taxon>
        <taxon>Geodia</taxon>
    </lineage>
</organism>
<evidence type="ECO:0000256" key="5">
    <source>
        <dbReference type="ARBA" id="ARBA00022553"/>
    </source>
</evidence>
<dbReference type="InterPro" id="IPR017441">
    <property type="entry name" value="Protein_kinase_ATP_BS"/>
</dbReference>
<dbReference type="InterPro" id="IPR046349">
    <property type="entry name" value="C1-like_sf"/>
</dbReference>
<comment type="caution">
    <text evidence="27">The sequence shown here is derived from an EMBL/GenBank/DDBJ whole genome shotgun (WGS) entry which is preliminary data.</text>
</comment>
<keyword evidence="9" id="KW-0863">Zinc-finger</keyword>
<dbReference type="CDD" id="cd23795">
    <property type="entry name" value="UBCc_UBE2G1"/>
    <property type="match status" value="1"/>
</dbReference>
<comment type="subcellular location">
    <subcellularLocation>
        <location evidence="2">Cytoplasm</location>
    </subcellularLocation>
</comment>
<dbReference type="InterPro" id="IPR050839">
    <property type="entry name" value="Rho-assoc_Ser/Thr_Kinase"/>
</dbReference>
<evidence type="ECO:0000256" key="14">
    <source>
        <dbReference type="ARBA" id="ARBA00023054"/>
    </source>
</evidence>
<keyword evidence="3" id="KW-0963">Cytoplasm</keyword>
<evidence type="ECO:0000256" key="4">
    <source>
        <dbReference type="ARBA" id="ARBA00022527"/>
    </source>
</evidence>
<evidence type="ECO:0000256" key="8">
    <source>
        <dbReference type="ARBA" id="ARBA00022741"/>
    </source>
</evidence>
<evidence type="ECO:0000256" key="12">
    <source>
        <dbReference type="ARBA" id="ARBA00022833"/>
    </source>
</evidence>
<dbReference type="SUPFAM" id="SSF50729">
    <property type="entry name" value="PH domain-like"/>
    <property type="match status" value="1"/>
</dbReference>
<feature type="compositionally biased region" description="Basic and acidic residues" evidence="21">
    <location>
        <begin position="430"/>
        <end position="452"/>
    </location>
</feature>
<keyword evidence="14 20" id="KW-0175">Coiled coil</keyword>
<feature type="compositionally biased region" description="Polar residues" evidence="21">
    <location>
        <begin position="1301"/>
        <end position="1317"/>
    </location>
</feature>
<feature type="region of interest" description="Disordered" evidence="21">
    <location>
        <begin position="770"/>
        <end position="815"/>
    </location>
</feature>
<dbReference type="PANTHER" id="PTHR22988">
    <property type="entry name" value="MYOTONIC DYSTROPHY S/T KINASE-RELATED"/>
    <property type="match status" value="1"/>
</dbReference>
<evidence type="ECO:0000256" key="15">
    <source>
        <dbReference type="ARBA" id="ARBA00047899"/>
    </source>
</evidence>
<evidence type="ECO:0000259" key="24">
    <source>
        <dbReference type="PROSITE" id="PS50081"/>
    </source>
</evidence>
<feature type="region of interest" description="Disordered" evidence="21">
    <location>
        <begin position="1333"/>
        <end position="1356"/>
    </location>
</feature>
<feature type="domain" description="AGC-kinase C-terminal" evidence="26">
    <location>
        <begin position="347"/>
        <end position="423"/>
    </location>
</feature>
<evidence type="ECO:0000313" key="28">
    <source>
        <dbReference type="Proteomes" id="UP001174909"/>
    </source>
</evidence>
<dbReference type="CDD" id="cd20821">
    <property type="entry name" value="C1_MgcRacGAP"/>
    <property type="match status" value="1"/>
</dbReference>
<dbReference type="SUPFAM" id="SSF57997">
    <property type="entry name" value="Tropomyosin"/>
    <property type="match status" value="1"/>
</dbReference>
<evidence type="ECO:0000256" key="20">
    <source>
        <dbReference type="SAM" id="Coils"/>
    </source>
</evidence>
<feature type="active site" description="Glycyl thioester intermediate" evidence="18">
    <location>
        <position position="1734"/>
    </location>
</feature>
<dbReference type="PROSITE" id="PS00107">
    <property type="entry name" value="PROTEIN_KINASE_ATP"/>
    <property type="match status" value="1"/>
</dbReference>
<dbReference type="InterPro" id="IPR000719">
    <property type="entry name" value="Prot_kinase_dom"/>
</dbReference>
<feature type="compositionally biased region" description="Polar residues" evidence="21">
    <location>
        <begin position="1283"/>
        <end position="1293"/>
    </location>
</feature>
<keyword evidence="6" id="KW-0808">Transferase</keyword>
<dbReference type="InterPro" id="IPR016135">
    <property type="entry name" value="UBQ-conjugating_enzyme/RWD"/>
</dbReference>
<evidence type="ECO:0000259" key="26">
    <source>
        <dbReference type="PROSITE" id="PS51285"/>
    </source>
</evidence>
<name>A0AA35SBZ9_GEOBA</name>
<dbReference type="GO" id="GO:0008270">
    <property type="term" value="F:zinc ion binding"/>
    <property type="evidence" value="ECO:0007669"/>
    <property type="project" value="UniProtKB-KW"/>
</dbReference>
<dbReference type="PANTHER" id="PTHR22988:SF71">
    <property type="entry name" value="CITRON RHO-INTERACTING KINASE"/>
    <property type="match status" value="1"/>
</dbReference>
<dbReference type="PROSITE" id="PS50003">
    <property type="entry name" value="PH_DOMAIN"/>
    <property type="match status" value="1"/>
</dbReference>
<keyword evidence="28" id="KW-1185">Reference proteome</keyword>
<dbReference type="GO" id="GO:0005856">
    <property type="term" value="C:cytoskeleton"/>
    <property type="evidence" value="ECO:0007669"/>
    <property type="project" value="TreeGrafter"/>
</dbReference>
<dbReference type="SMART" id="SM00212">
    <property type="entry name" value="UBCc"/>
    <property type="match status" value="1"/>
</dbReference>
<evidence type="ECO:0000256" key="9">
    <source>
        <dbReference type="ARBA" id="ARBA00022771"/>
    </source>
</evidence>
<dbReference type="GO" id="GO:0032446">
    <property type="term" value="P:protein modification by small protein conjugation"/>
    <property type="evidence" value="ECO:0007669"/>
    <property type="project" value="UniProtKB-ARBA"/>
</dbReference>
<evidence type="ECO:0000259" key="22">
    <source>
        <dbReference type="PROSITE" id="PS50003"/>
    </source>
</evidence>
<dbReference type="SMART" id="SM00133">
    <property type="entry name" value="S_TK_X"/>
    <property type="match status" value="1"/>
</dbReference>
<dbReference type="PROSITE" id="PS50011">
    <property type="entry name" value="PROTEIN_KINASE_DOM"/>
    <property type="match status" value="1"/>
</dbReference>
<feature type="domain" description="UBC core" evidence="25">
    <location>
        <begin position="1649"/>
        <end position="1810"/>
    </location>
</feature>
<feature type="compositionally biased region" description="Polar residues" evidence="21">
    <location>
        <begin position="1333"/>
        <end position="1345"/>
    </location>
</feature>
<feature type="coiled-coil region" evidence="20">
    <location>
        <begin position="904"/>
        <end position="1036"/>
    </location>
</feature>
<keyword evidence="4" id="KW-0723">Serine/threonine-protein kinase</keyword>
<keyword evidence="13 19" id="KW-0067">ATP-binding</keyword>
<dbReference type="EMBL" id="CASHTH010002225">
    <property type="protein sequence ID" value="CAI8026659.1"/>
    <property type="molecule type" value="Genomic_DNA"/>
</dbReference>
<evidence type="ECO:0000259" key="25">
    <source>
        <dbReference type="PROSITE" id="PS50127"/>
    </source>
</evidence>
<evidence type="ECO:0000256" key="3">
    <source>
        <dbReference type="ARBA" id="ARBA00022490"/>
    </source>
</evidence>
<dbReference type="Gene3D" id="1.10.510.10">
    <property type="entry name" value="Transferase(Phosphotransferase) domain 1"/>
    <property type="match status" value="1"/>
</dbReference>
<dbReference type="InterPro" id="IPR011009">
    <property type="entry name" value="Kinase-like_dom_sf"/>
</dbReference>
<comment type="catalytic activity">
    <reaction evidence="16">
        <text>L-seryl-[protein] + ATP = O-phospho-L-seryl-[protein] + ADP + H(+)</text>
        <dbReference type="Rhea" id="RHEA:17989"/>
        <dbReference type="Rhea" id="RHEA-COMP:9863"/>
        <dbReference type="Rhea" id="RHEA-COMP:11604"/>
        <dbReference type="ChEBI" id="CHEBI:15378"/>
        <dbReference type="ChEBI" id="CHEBI:29999"/>
        <dbReference type="ChEBI" id="CHEBI:30616"/>
        <dbReference type="ChEBI" id="CHEBI:83421"/>
        <dbReference type="ChEBI" id="CHEBI:456216"/>
        <dbReference type="EC" id="2.7.11.1"/>
    </reaction>
</comment>
<feature type="region of interest" description="Disordered" evidence="21">
    <location>
        <begin position="1620"/>
        <end position="1639"/>
    </location>
</feature>
<dbReference type="Pfam" id="PF00179">
    <property type="entry name" value="UQ_con"/>
    <property type="match status" value="1"/>
</dbReference>
<dbReference type="GO" id="GO:0031032">
    <property type="term" value="P:actomyosin structure organization"/>
    <property type="evidence" value="ECO:0007669"/>
    <property type="project" value="TreeGrafter"/>
</dbReference>
<evidence type="ECO:0000256" key="13">
    <source>
        <dbReference type="ARBA" id="ARBA00022840"/>
    </source>
</evidence>
<dbReference type="Gene3D" id="3.30.200.20">
    <property type="entry name" value="Phosphorylase Kinase, domain 1"/>
    <property type="match status" value="1"/>
</dbReference>
<feature type="binding site" evidence="19">
    <location>
        <position position="125"/>
    </location>
    <ligand>
        <name>ATP</name>
        <dbReference type="ChEBI" id="CHEBI:30616"/>
    </ligand>
</feature>
<protein>
    <submittedName>
        <fullName evidence="27">Citron Rho-interacting kinase</fullName>
    </submittedName>
</protein>
<dbReference type="InterPro" id="IPR001849">
    <property type="entry name" value="PH_domain"/>
</dbReference>
<dbReference type="FunFam" id="3.30.200.20:FF:000017">
    <property type="entry name" value="Non-specific serine/threonine protein kinase"/>
    <property type="match status" value="1"/>
</dbReference>
<feature type="domain" description="Protein kinase" evidence="23">
    <location>
        <begin position="96"/>
        <end position="346"/>
    </location>
</feature>
<accession>A0AA35SBZ9</accession>
<keyword evidence="10 27" id="KW-0418">Kinase</keyword>
<dbReference type="InterPro" id="IPR023313">
    <property type="entry name" value="UBQ-conjugating_AS"/>
</dbReference>
<dbReference type="PROSITE" id="PS00108">
    <property type="entry name" value="PROTEIN_KINASE_ST"/>
    <property type="match status" value="1"/>
</dbReference>
<dbReference type="GO" id="GO:0005524">
    <property type="term" value="F:ATP binding"/>
    <property type="evidence" value="ECO:0007669"/>
    <property type="project" value="UniProtKB-UniRule"/>
</dbReference>
<dbReference type="SUPFAM" id="SSF57889">
    <property type="entry name" value="Cysteine-rich domain"/>
    <property type="match status" value="1"/>
</dbReference>
<dbReference type="Pfam" id="PF00069">
    <property type="entry name" value="Pkinase"/>
    <property type="match status" value="1"/>
</dbReference>
<feature type="coiled-coil region" evidence="20">
    <location>
        <begin position="520"/>
        <end position="575"/>
    </location>
</feature>
<comment type="function">
    <text evidence="17">Accepts ubiquitin from the E1 complex and catalyzes its covalent attachment to other proteins. In vitro catalyzes 'Lys-48'-, as well as 'Lys-63'-linked polyubiquitination. May be involved in degradation of muscle-specific proteins. Mediates polyubiquitination of CYP3A4.</text>
</comment>
<feature type="compositionally biased region" description="Basic and acidic residues" evidence="21">
    <location>
        <begin position="1443"/>
        <end position="1466"/>
    </location>
</feature>
<evidence type="ECO:0000256" key="21">
    <source>
        <dbReference type="SAM" id="MobiDB-lite"/>
    </source>
</evidence>
<evidence type="ECO:0000256" key="16">
    <source>
        <dbReference type="ARBA" id="ARBA00048679"/>
    </source>
</evidence>
<feature type="coiled-coil region" evidence="20">
    <location>
        <begin position="452"/>
        <end position="479"/>
    </location>
</feature>
<sequence>MDETSARELSVSARNVHQRVLKLRDAALGSRKSISVDSPLAHASYECAVDSLLALYGECSSETSGLSRDKHISRFLTKYEGAVKDLSKLRLTPDDFSVKAVIGRGHFGEVQVVHEKSTGDVYAMKVMKKSHILQQADAAFFLEERDIMAWTTSQWLTALHYAFQDSSHLYLVMDFHPGGDLLSVMERNEGGMSESDARFYLAEIAAGLNDLHELGFVHRDIKPENVLITRSGHIKLVDFGSAARLGPEGKVPPRSSPVWTTRPTTGVCCDWWSLGIITYELVYDVTPFSGSSTSETYGNIMNYQKSLSYPEGGKEASDELRDLVSGLLTSPDSRLAYSGLQTHFFFSSTDWTSLQHSLPPYIPSVCAPDDTANFEDFETQRDCGDDHLLTPLSQHGGQRGFTGKSLPFIGFTFTSMDSVNLNLSTSEENLQAREGRGRGGEGEKVSGPRRELDSALREMKELRERKSSLERECVIYQSQLEDFHRKLEIEKVDRRLSDSQALQLLEEVREQGKIAQQLREGEANSTCEELKVVIEQLEQERGVACKRARRLQDELQKVQQERDGALKKVSEYKSKLADVKQSGRKDITALQAKLAKVTKDSVAKVTEMQNRLTEAHSRVSESSKRLQESESERRKLEFSLQQAQYVCVVQSSGSSAVSSSGESARAMTKRLEEAENARTKAGKQVGDFKHQLELKGQENSSLQTQCTQLSQQVKELEDQWQSANSRQEQLEAAEWDLKTRLEQMSREKEKAVAVGKQTERGMKDLEKVVSKLQSEKDRLEDELRSQRSSTDVSDGKGTEEGKKEEMQTQLAEREKEVKTLQDKLEAAHKEVQQLKESLRSVQVQLSETSNLYIAQGDKLREVRRSRLELDQANTSLKTNLSRSKSEVRRWSKKFEDVSRDMEGLKGLKKTVAQLQKEIETLINRNKEAKREVEVSRAQREEAVVAREEAETALRNTKKEIEAQELNVALLEKKLSSVEEELAEARGSVEEERGREKEWREGRDFLQTDLKTTGKRLEDAYAELEKEKTQRASLEQSVAGALSSLEKTAAAHGEEQRRLAEQLATQKQLASKYSDRVSELERETRLRGLELKEAKKELETERSLASKLYDDLHSLGREHGKLKAAHFKMLEESQETASKLSHEAVVRKRALDQQRAAAETLLIQETKLQVTIAQQSKLIDFLRKSPPPSRGVRFKFKLSRKSRDPAKELADWKKIKGLAAKPTEKDGPSRSASLQRMPSSAPTLLSVRSRLSVPTVSSTASPQLTTPPVSKNVVHLPPTHDDTATPSVTVSELSSDSEDVHTTPSSVSRGISPTTHQHQPVLKRLSVDIHKQTAVTEGTLQPQPVDTPQRKGKKKRGLEAFSSSSTGLAMEHNIPHKFVLKSAPLRKSYVCSFCKSSIKAMQKFVKCTYCGQACHPKCSDQLPNNCGLPAELVDFALPSSAKKSRQEEEGEEGKNVEEGERVKEEVSYKPSSSLARRKGDTTKIGKVFVPKGELKSECWLVLTESSLSCYDRHPTGINRQPLSSFCWTDPQNLVVVLSRVDARPSPYMSPSRNQHLFAVEQHSAGGTKRAVFVTETWKEKQEWIGAVEAAITRNSGVLGGEPAVGGVPSTRSSVAAVVTPTTTTPRGLDGQQPTDHPDLPPPLHAPLPVPIALLYEKCMKKLVKKPHEGFSAGLIDEDDIYKWEIFIIGPPETFYEGGCFKAHLYFPKEYPQRPPKMKFMSEMWHPNVEKNGDVCISILHEPGEDKWGYEKPEERWLPIHTVETILISVISMLADPNDESPANVDAAKDWREDYNGSFKKKVLKCVRKSQEPDDF</sequence>
<keyword evidence="7" id="KW-0479">Metal-binding</keyword>
<evidence type="ECO:0000256" key="7">
    <source>
        <dbReference type="ARBA" id="ARBA00022723"/>
    </source>
</evidence>
<keyword evidence="12" id="KW-0862">Zinc</keyword>
<dbReference type="PROSITE" id="PS50127">
    <property type="entry name" value="UBC_2"/>
    <property type="match status" value="1"/>
</dbReference>
<feature type="region of interest" description="Disordered" evidence="21">
    <location>
        <begin position="428"/>
        <end position="452"/>
    </location>
</feature>
<dbReference type="InterPro" id="IPR000961">
    <property type="entry name" value="AGC-kinase_C"/>
</dbReference>
<evidence type="ECO:0000256" key="11">
    <source>
        <dbReference type="ARBA" id="ARBA00022786"/>
    </source>
</evidence>
<feature type="coiled-coil region" evidence="20">
    <location>
        <begin position="1062"/>
        <end position="1110"/>
    </location>
</feature>
<dbReference type="SUPFAM" id="SSF56112">
    <property type="entry name" value="Protein kinase-like (PK-like)"/>
    <property type="match status" value="1"/>
</dbReference>
<comment type="cofactor">
    <cofactor evidence="1">
        <name>Mg(2+)</name>
        <dbReference type="ChEBI" id="CHEBI:18420"/>
    </cofactor>
</comment>
<dbReference type="PROSITE" id="PS51285">
    <property type="entry name" value="AGC_KINASE_CTER"/>
    <property type="match status" value="1"/>
</dbReference>
<dbReference type="Gene3D" id="3.30.60.20">
    <property type="match status" value="1"/>
</dbReference>
<evidence type="ECO:0000256" key="10">
    <source>
        <dbReference type="ARBA" id="ARBA00022777"/>
    </source>
</evidence>
<feature type="compositionally biased region" description="Basic and acidic residues" evidence="21">
    <location>
        <begin position="770"/>
        <end position="785"/>
    </location>
</feature>
<keyword evidence="8 19" id="KW-0547">Nucleotide-binding</keyword>
<feature type="compositionally biased region" description="Basic and acidic residues" evidence="21">
    <location>
        <begin position="793"/>
        <end position="815"/>
    </location>
</feature>
<dbReference type="Gene3D" id="3.10.110.10">
    <property type="entry name" value="Ubiquitin Conjugating Enzyme"/>
    <property type="match status" value="1"/>
</dbReference>
<feature type="compositionally biased region" description="Polar residues" evidence="21">
    <location>
        <begin position="1229"/>
        <end position="1242"/>
    </location>
</feature>